<feature type="signal peptide" evidence="4">
    <location>
        <begin position="1"/>
        <end position="22"/>
    </location>
</feature>
<accession>A0ABU8EX79</accession>
<comment type="subcellular location">
    <subcellularLocation>
        <location evidence="1">Periplasm</location>
    </subcellularLocation>
</comment>
<keyword evidence="7" id="KW-1185">Reference proteome</keyword>
<protein>
    <submittedName>
        <fullName evidence="6">ABC transporter substrate-binding protein</fullName>
    </submittedName>
</protein>
<evidence type="ECO:0000256" key="2">
    <source>
        <dbReference type="ARBA" id="ARBA00010742"/>
    </source>
</evidence>
<evidence type="ECO:0000256" key="4">
    <source>
        <dbReference type="SAM" id="SignalP"/>
    </source>
</evidence>
<dbReference type="RefSeq" id="WP_336436550.1">
    <property type="nucleotide sequence ID" value="NZ_JBAWKS010000002.1"/>
</dbReference>
<dbReference type="Gene3D" id="3.40.190.10">
    <property type="entry name" value="Periplasmic binding protein-like II"/>
    <property type="match status" value="2"/>
</dbReference>
<comment type="caution">
    <text evidence="6">The sequence shown here is derived from an EMBL/GenBank/DDBJ whole genome shotgun (WGS) entry which is preliminary data.</text>
</comment>
<gene>
    <name evidence="6" type="ORF">WAE96_18075</name>
</gene>
<dbReference type="SUPFAM" id="SSF53850">
    <property type="entry name" value="Periplasmic binding protein-like II"/>
    <property type="match status" value="1"/>
</dbReference>
<proteinExistence type="inferred from homology"/>
<evidence type="ECO:0000256" key="1">
    <source>
        <dbReference type="ARBA" id="ARBA00004418"/>
    </source>
</evidence>
<reference evidence="6 7" key="1">
    <citation type="submission" date="2023-12" db="EMBL/GenBank/DDBJ databases">
        <title>Friends and Foes: Symbiotic and Algicidal bacterial influence on Karenia brevis blooms.</title>
        <authorList>
            <person name="Fei C."/>
            <person name="Mohamed A.R."/>
            <person name="Booker A."/>
            <person name="Arshad M."/>
            <person name="Klass S."/>
            <person name="Ahn S."/>
            <person name="Gilbert P.M."/>
            <person name="Heil C.A."/>
            <person name="Martinez J.M."/>
            <person name="Amin S.A."/>
        </authorList>
    </citation>
    <scope>NUCLEOTIDE SEQUENCE [LARGE SCALE GENOMIC DNA]</scope>
    <source>
        <strain evidence="6 7">CE15</strain>
    </source>
</reference>
<evidence type="ECO:0000313" key="7">
    <source>
        <dbReference type="Proteomes" id="UP001382455"/>
    </source>
</evidence>
<comment type="similarity">
    <text evidence="2">Belongs to the bacterial solute-binding protein SsuA/TauA family.</text>
</comment>
<dbReference type="PANTHER" id="PTHR30024">
    <property type="entry name" value="ALIPHATIC SULFONATES-BINDING PROTEIN-RELATED"/>
    <property type="match status" value="1"/>
</dbReference>
<organism evidence="6 7">
    <name type="scientific">Pseudoalteromonas spongiae</name>
    <dbReference type="NCBI Taxonomy" id="298657"/>
    <lineage>
        <taxon>Bacteria</taxon>
        <taxon>Pseudomonadati</taxon>
        <taxon>Pseudomonadota</taxon>
        <taxon>Gammaproteobacteria</taxon>
        <taxon>Alteromonadales</taxon>
        <taxon>Pseudoalteromonadaceae</taxon>
        <taxon>Pseudoalteromonas</taxon>
    </lineage>
</organism>
<evidence type="ECO:0000259" key="5">
    <source>
        <dbReference type="Pfam" id="PF09084"/>
    </source>
</evidence>
<feature type="chain" id="PRO_5047181504" evidence="4">
    <location>
        <begin position="23"/>
        <end position="327"/>
    </location>
</feature>
<evidence type="ECO:0000313" key="6">
    <source>
        <dbReference type="EMBL" id="MEI4551589.1"/>
    </source>
</evidence>
<evidence type="ECO:0000256" key="3">
    <source>
        <dbReference type="ARBA" id="ARBA00022729"/>
    </source>
</evidence>
<dbReference type="InterPro" id="IPR015168">
    <property type="entry name" value="SsuA/THI5"/>
</dbReference>
<name>A0ABU8EX79_9GAMM</name>
<dbReference type="PROSITE" id="PS51257">
    <property type="entry name" value="PROKAR_LIPOPROTEIN"/>
    <property type="match status" value="1"/>
</dbReference>
<sequence>MSYKILLTMKRLALIFSICVFLVSCHEQNTQILRIGTNIWLGYEPFYITRHKYPDLMKHIKLIEYRNASQVLNGIINNSIDVAAVTLDEAVKIKALGFDIEVIWIVDYSNGADTLIAKPSITNVNQLRGKRIGAETSALGLYFLSRFLELNNLTINDIDIVNLEANRHVQAYQNNEIDAVFTFEPSSSKLLELGANKLFDSSQIPGEIVDVLVLNKSTISEEKKRYLNSFLTLNNRTVMHISKDIMPYINSLNQRLHLSETQLIQGYSGISLLYGQDVIDWLEDKDKHQQLISSYNSVLLTQRKIDKPCHCRTLINPGYAKQVFNEN</sequence>
<dbReference type="Pfam" id="PF09084">
    <property type="entry name" value="NMT1"/>
    <property type="match status" value="1"/>
</dbReference>
<keyword evidence="3 4" id="KW-0732">Signal</keyword>
<dbReference type="Proteomes" id="UP001382455">
    <property type="component" value="Unassembled WGS sequence"/>
</dbReference>
<dbReference type="EMBL" id="JBAWKS010000002">
    <property type="protein sequence ID" value="MEI4551589.1"/>
    <property type="molecule type" value="Genomic_DNA"/>
</dbReference>
<dbReference type="PANTHER" id="PTHR30024:SF47">
    <property type="entry name" value="TAURINE-BINDING PERIPLASMIC PROTEIN"/>
    <property type="match status" value="1"/>
</dbReference>
<feature type="domain" description="SsuA/THI5-like" evidence="5">
    <location>
        <begin position="60"/>
        <end position="184"/>
    </location>
</feature>